<sequence>MEKTLANSTSLNSKFVLPEIPDVSDTQILAYLRRSRQISEIIALTEQNLLVEALCNQYGITVSDEEWQAAGDAFRMEHKLLGTTETMEWLSRQCITVEDWSEGIRANLLAKKLKDYLFSEAIDTHYMNHRQEYKRVALSQILVANLADALKVSRQLRETNTSFCALAIEFSKGRQSKENGGFLGVHFLSELMPEIADAIATAETGEIIGPVQTKLGYHILRVETWFAPELDLVSREQMLDSLFQRWLQEVKNQ</sequence>
<dbReference type="Pfam" id="PF00639">
    <property type="entry name" value="Rotamase"/>
    <property type="match status" value="1"/>
</dbReference>
<dbReference type="Gene3D" id="3.10.50.40">
    <property type="match status" value="1"/>
</dbReference>
<dbReference type="AlphaFoldDB" id="A0A2P0ZGS4"/>
<evidence type="ECO:0000256" key="4">
    <source>
        <dbReference type="ARBA" id="ARBA00023110"/>
    </source>
</evidence>
<dbReference type="SUPFAM" id="SSF54534">
    <property type="entry name" value="FKBP-like"/>
    <property type="match status" value="1"/>
</dbReference>
<accession>A0A2P0ZGS4</accession>
<dbReference type="EC" id="5.2.1.8" evidence="2"/>
<evidence type="ECO:0000256" key="6">
    <source>
        <dbReference type="PROSITE-ProRule" id="PRU00278"/>
    </source>
</evidence>
<comment type="catalytic activity">
    <reaction evidence="1">
        <text>[protein]-peptidylproline (omega=180) = [protein]-peptidylproline (omega=0)</text>
        <dbReference type="Rhea" id="RHEA:16237"/>
        <dbReference type="Rhea" id="RHEA-COMP:10747"/>
        <dbReference type="Rhea" id="RHEA-COMP:10748"/>
        <dbReference type="ChEBI" id="CHEBI:83833"/>
        <dbReference type="ChEBI" id="CHEBI:83834"/>
        <dbReference type="EC" id="5.2.1.8"/>
    </reaction>
</comment>
<evidence type="ECO:0000256" key="2">
    <source>
        <dbReference type="ARBA" id="ARBA00013194"/>
    </source>
</evidence>
<keyword evidence="4 6" id="KW-0697">Rotamase</keyword>
<keyword evidence="5 6" id="KW-0413">Isomerase</keyword>
<evidence type="ECO:0000256" key="3">
    <source>
        <dbReference type="ARBA" id="ARBA00022729"/>
    </source>
</evidence>
<dbReference type="GO" id="GO:0003755">
    <property type="term" value="F:peptidyl-prolyl cis-trans isomerase activity"/>
    <property type="evidence" value="ECO:0007669"/>
    <property type="project" value="UniProtKB-KW"/>
</dbReference>
<dbReference type="InterPro" id="IPR046357">
    <property type="entry name" value="PPIase_dom_sf"/>
</dbReference>
<keyword evidence="3" id="KW-0732">Signal</keyword>
<feature type="domain" description="PpiC" evidence="7">
    <location>
        <begin position="133"/>
        <end position="224"/>
    </location>
</feature>
<dbReference type="PROSITE" id="PS50198">
    <property type="entry name" value="PPIC_PPIASE_2"/>
    <property type="match status" value="1"/>
</dbReference>
<protein>
    <recommendedName>
        <fullName evidence="2">peptidylprolyl isomerase</fullName>
        <ecNumber evidence="2">5.2.1.8</ecNumber>
    </recommendedName>
</protein>
<dbReference type="EMBL" id="MG373776">
    <property type="protein sequence ID" value="AVH79609.1"/>
    <property type="molecule type" value="Genomic_DNA"/>
</dbReference>
<dbReference type="PANTHER" id="PTHR47245:SF1">
    <property type="entry name" value="FOLDASE PROTEIN PRSA"/>
    <property type="match status" value="1"/>
</dbReference>
<evidence type="ECO:0000256" key="1">
    <source>
        <dbReference type="ARBA" id="ARBA00000971"/>
    </source>
</evidence>
<organism evidence="8">
    <name type="scientific">Nostoc sp. PCC 9205</name>
    <dbReference type="NCBI Taxonomy" id="2099383"/>
    <lineage>
        <taxon>Bacteria</taxon>
        <taxon>Bacillati</taxon>
        <taxon>Cyanobacteriota</taxon>
        <taxon>Cyanophyceae</taxon>
        <taxon>Nostocales</taxon>
        <taxon>Nostocaceae</taxon>
        <taxon>Nostoc</taxon>
    </lineage>
</organism>
<name>A0A2P0ZGS4_9NOSO</name>
<evidence type="ECO:0000313" key="8">
    <source>
        <dbReference type="EMBL" id="AVH79609.1"/>
    </source>
</evidence>
<evidence type="ECO:0000259" key="7">
    <source>
        <dbReference type="PROSITE" id="PS50198"/>
    </source>
</evidence>
<dbReference type="PANTHER" id="PTHR47245">
    <property type="entry name" value="PEPTIDYLPROLYL ISOMERASE"/>
    <property type="match status" value="1"/>
</dbReference>
<evidence type="ECO:0000256" key="5">
    <source>
        <dbReference type="ARBA" id="ARBA00023235"/>
    </source>
</evidence>
<reference evidence="8" key="1">
    <citation type="journal article" date="2018" name="Science">
        <title>Natural noncanonical protein splicing yields products with diverse ?-amino acid residues.</title>
        <authorList>
            <person name="Morinaka B.I."/>
            <person name="Lakis E."/>
            <person name="Verest M."/>
            <person name="Helf M.J."/>
            <person name="Scalvenzi T."/>
            <person name="Vagstad A.L."/>
            <person name="Sims J."/>
            <person name="Sunagawa S."/>
            <person name="Gugger M."/>
            <person name="Piel J."/>
        </authorList>
    </citation>
    <scope>NUCLEOTIDE SEQUENCE</scope>
    <source>
        <strain evidence="8">PCC 9205</strain>
    </source>
</reference>
<dbReference type="InterPro" id="IPR000297">
    <property type="entry name" value="PPIase_PpiC"/>
</dbReference>
<dbReference type="InterPro" id="IPR050245">
    <property type="entry name" value="PrsA_foldase"/>
</dbReference>
<proteinExistence type="predicted"/>